<gene>
    <name evidence="2" type="ORF">PCOR1329_LOCUS36549</name>
</gene>
<evidence type="ECO:0000313" key="3">
    <source>
        <dbReference type="Proteomes" id="UP001189429"/>
    </source>
</evidence>
<protein>
    <recommendedName>
        <fullName evidence="4">Subtilisin</fullName>
    </recommendedName>
</protein>
<feature type="region of interest" description="Disordered" evidence="1">
    <location>
        <begin position="223"/>
        <end position="275"/>
    </location>
</feature>
<dbReference type="EMBL" id="CAUYUJ010014445">
    <property type="protein sequence ID" value="CAK0841307.1"/>
    <property type="molecule type" value="Genomic_DNA"/>
</dbReference>
<keyword evidence="3" id="KW-1185">Reference proteome</keyword>
<proteinExistence type="predicted"/>
<evidence type="ECO:0008006" key="4">
    <source>
        <dbReference type="Google" id="ProtNLM"/>
    </source>
</evidence>
<reference evidence="2" key="1">
    <citation type="submission" date="2023-10" db="EMBL/GenBank/DDBJ databases">
        <authorList>
            <person name="Chen Y."/>
            <person name="Shah S."/>
            <person name="Dougan E. K."/>
            <person name="Thang M."/>
            <person name="Chan C."/>
        </authorList>
    </citation>
    <scope>NUCLEOTIDE SEQUENCE [LARGE SCALE GENOMIC DNA]</scope>
</reference>
<feature type="compositionally biased region" description="Basic and acidic residues" evidence="1">
    <location>
        <begin position="262"/>
        <end position="275"/>
    </location>
</feature>
<evidence type="ECO:0000256" key="1">
    <source>
        <dbReference type="SAM" id="MobiDB-lite"/>
    </source>
</evidence>
<sequence length="275" mass="29145">MTLDCVSPVLEELGVCPALVLGSLHGIVPVRVACADSQSDAGTYSQAGSRATYQFNSTFALTHSTPGYQSVANSIFQYDICAGHQSDAGDDAQYDAFAGSQSNGSAALKPDVCADPLSDGCTIPSPTHALSPTKCEYTYDHISNEAFPRSELQQRTLLPMPPLALQRWRAGSAPAARPRAPRAGALCWRRCSSARRRRRGSRGSRGRACSSWGSCCWPRAPRGCGASRGSPGVSPRTSSRWPPGSPRESAELASPAPSPEGRPGEHGLSMKETRP</sequence>
<evidence type="ECO:0000313" key="2">
    <source>
        <dbReference type="EMBL" id="CAK0841307.1"/>
    </source>
</evidence>
<organism evidence="2 3">
    <name type="scientific">Prorocentrum cordatum</name>
    <dbReference type="NCBI Taxonomy" id="2364126"/>
    <lineage>
        <taxon>Eukaryota</taxon>
        <taxon>Sar</taxon>
        <taxon>Alveolata</taxon>
        <taxon>Dinophyceae</taxon>
        <taxon>Prorocentrales</taxon>
        <taxon>Prorocentraceae</taxon>
        <taxon>Prorocentrum</taxon>
    </lineage>
</organism>
<dbReference type="Proteomes" id="UP001189429">
    <property type="component" value="Unassembled WGS sequence"/>
</dbReference>
<accession>A0ABN9T868</accession>
<comment type="caution">
    <text evidence="2">The sequence shown here is derived from an EMBL/GenBank/DDBJ whole genome shotgun (WGS) entry which is preliminary data.</text>
</comment>
<name>A0ABN9T868_9DINO</name>